<evidence type="ECO:0000313" key="1">
    <source>
        <dbReference type="EMBL" id="QDT54791.1"/>
    </source>
</evidence>
<keyword evidence="2" id="KW-1185">Reference proteome</keyword>
<dbReference type="Proteomes" id="UP000315700">
    <property type="component" value="Chromosome"/>
</dbReference>
<name>A0A517SF89_9PLAN</name>
<dbReference type="RefSeq" id="WP_145030619.1">
    <property type="nucleotide sequence ID" value="NZ_CP036271.1"/>
</dbReference>
<organism evidence="1 2">
    <name type="scientific">Caulifigura coniformis</name>
    <dbReference type="NCBI Taxonomy" id="2527983"/>
    <lineage>
        <taxon>Bacteria</taxon>
        <taxon>Pseudomonadati</taxon>
        <taxon>Planctomycetota</taxon>
        <taxon>Planctomycetia</taxon>
        <taxon>Planctomycetales</taxon>
        <taxon>Planctomycetaceae</taxon>
        <taxon>Caulifigura</taxon>
    </lineage>
</organism>
<reference evidence="1 2" key="1">
    <citation type="submission" date="2019-02" db="EMBL/GenBank/DDBJ databases">
        <title>Deep-cultivation of Planctomycetes and their phenomic and genomic characterization uncovers novel biology.</title>
        <authorList>
            <person name="Wiegand S."/>
            <person name="Jogler M."/>
            <person name="Boedeker C."/>
            <person name="Pinto D."/>
            <person name="Vollmers J."/>
            <person name="Rivas-Marin E."/>
            <person name="Kohn T."/>
            <person name="Peeters S.H."/>
            <person name="Heuer A."/>
            <person name="Rast P."/>
            <person name="Oberbeckmann S."/>
            <person name="Bunk B."/>
            <person name="Jeske O."/>
            <person name="Meyerdierks A."/>
            <person name="Storesund J.E."/>
            <person name="Kallscheuer N."/>
            <person name="Luecker S."/>
            <person name="Lage O.M."/>
            <person name="Pohl T."/>
            <person name="Merkel B.J."/>
            <person name="Hornburger P."/>
            <person name="Mueller R.-W."/>
            <person name="Bruemmer F."/>
            <person name="Labrenz M."/>
            <person name="Spormann A.M."/>
            <person name="Op den Camp H."/>
            <person name="Overmann J."/>
            <person name="Amann R."/>
            <person name="Jetten M.S.M."/>
            <person name="Mascher T."/>
            <person name="Medema M.H."/>
            <person name="Devos D.P."/>
            <person name="Kaster A.-K."/>
            <person name="Ovreas L."/>
            <person name="Rohde M."/>
            <person name="Galperin M.Y."/>
            <person name="Jogler C."/>
        </authorList>
    </citation>
    <scope>NUCLEOTIDE SEQUENCE [LARGE SCALE GENOMIC DNA]</scope>
    <source>
        <strain evidence="1 2">Pan44</strain>
    </source>
</reference>
<dbReference type="AlphaFoldDB" id="A0A517SF89"/>
<proteinExistence type="predicted"/>
<dbReference type="EMBL" id="CP036271">
    <property type="protein sequence ID" value="QDT54791.1"/>
    <property type="molecule type" value="Genomic_DNA"/>
</dbReference>
<dbReference type="KEGG" id="ccos:Pan44_28290"/>
<protein>
    <submittedName>
        <fullName evidence="1">Uncharacterized protein</fullName>
    </submittedName>
</protein>
<evidence type="ECO:0000313" key="2">
    <source>
        <dbReference type="Proteomes" id="UP000315700"/>
    </source>
</evidence>
<dbReference type="OrthoDB" id="291901at2"/>
<gene>
    <name evidence="1" type="ORF">Pan44_28290</name>
</gene>
<accession>A0A517SF89</accession>
<dbReference type="InParanoid" id="A0A517SF89"/>
<sequence>MGEALTFDGFLAESSIADEGRKAETIRNVLLCGLQSLNGRSIPASAFGGAERAKALYEGVHVYLNHDMDAGISRRVESLAGIVESVTVDGLGRPRGDIRLNGNKAGEELRALFEFSQKAEKHGARLKDVGFSHVAVYTFSALDRTVVQSVDQVFSVDVVIRPATTKSFSESSQPVPMKTPQALLESLGVDLQTWSETPIEFAMNERALFDPSYNQEGDSFDPSEALSILAGHTPEGSKALASISFL</sequence>